<dbReference type="RefSeq" id="WP_204298904.1">
    <property type="nucleotide sequence ID" value="NZ_BAAAGQ010000033.1"/>
</dbReference>
<feature type="compositionally biased region" description="Polar residues" evidence="1">
    <location>
        <begin position="401"/>
        <end position="414"/>
    </location>
</feature>
<sequence>MLAAGAVAAVPDLSGLGPAGSPAAARAATPTPSPTSCDGYTANGYGRTQADYARVGLDADRVEAWEDGFRTAWTNADPHVFEWWYSDFTGDDGTVVSYVIRTRLHDGFEPDQTVADRKPGVSVIITDPDGTNHKVVKTYDWDDFSSSTERCDVRVGPFRFSGDLKTYHMRGTDGEIAVDLTLTSLVKPFRPGTGILFLGDTDKYLAWLAAVPSGRAEGTITVDGKKRAFTGKGYHDHNWGNISFPQYVDHWRWGRGSVGKYAVIGTAMHLREEFDAAFAPVLLVDDTETGERVLASYSTEAITAAESDPRPHPDPAYPKDYYAKVDWTYSDGDDHATLTMTDTDKLITAMQYVTDPTAAQQATLAKLGIDEIWYTRYDTDVVLDLDTSAARAGGTGKGTLENAQFGLSSSPPKG</sequence>
<dbReference type="SUPFAM" id="SSF159245">
    <property type="entry name" value="AttH-like"/>
    <property type="match status" value="1"/>
</dbReference>
<dbReference type="EMBL" id="BOMF01000107">
    <property type="protein sequence ID" value="GID48741.1"/>
    <property type="molecule type" value="Genomic_DNA"/>
</dbReference>
<feature type="compositionally biased region" description="Low complexity" evidence="1">
    <location>
        <begin position="19"/>
        <end position="36"/>
    </location>
</feature>
<reference evidence="3" key="1">
    <citation type="submission" date="2021-01" db="EMBL/GenBank/DDBJ databases">
        <title>Whole genome shotgun sequence of Actinoplanes capillaceus NBRC 16408.</title>
        <authorList>
            <person name="Komaki H."/>
            <person name="Tamura T."/>
        </authorList>
    </citation>
    <scope>NUCLEOTIDE SEQUENCE [LARGE SCALE GENOMIC DNA]</scope>
    <source>
        <strain evidence="3">NBRC 16408</strain>
    </source>
</reference>
<proteinExistence type="predicted"/>
<dbReference type="Pfam" id="PF07143">
    <property type="entry name" value="CrtC"/>
    <property type="match status" value="1"/>
</dbReference>
<dbReference type="InterPro" id="IPR010791">
    <property type="entry name" value="AttH_dom"/>
</dbReference>
<organism evidence="3">
    <name type="scientific">Actinoplanes campanulatus</name>
    <dbReference type="NCBI Taxonomy" id="113559"/>
    <lineage>
        <taxon>Bacteria</taxon>
        <taxon>Bacillati</taxon>
        <taxon>Actinomycetota</taxon>
        <taxon>Actinomycetes</taxon>
        <taxon>Micromonosporales</taxon>
        <taxon>Micromonosporaceae</taxon>
        <taxon>Actinoplanes</taxon>
    </lineage>
</organism>
<protein>
    <recommendedName>
        <fullName evidence="2">AttH domain-containing protein</fullName>
    </recommendedName>
</protein>
<feature type="region of interest" description="Disordered" evidence="1">
    <location>
        <begin position="19"/>
        <end position="42"/>
    </location>
</feature>
<evidence type="ECO:0000313" key="3">
    <source>
        <dbReference type="EMBL" id="GID48741.1"/>
    </source>
</evidence>
<feature type="region of interest" description="Disordered" evidence="1">
    <location>
        <begin position="391"/>
        <end position="414"/>
    </location>
</feature>
<dbReference type="Gene3D" id="2.40.370.10">
    <property type="entry name" value="AttH-like domain"/>
    <property type="match status" value="1"/>
</dbReference>
<evidence type="ECO:0000259" key="2">
    <source>
        <dbReference type="Pfam" id="PF07143"/>
    </source>
</evidence>
<evidence type="ECO:0000256" key="1">
    <source>
        <dbReference type="SAM" id="MobiDB-lite"/>
    </source>
</evidence>
<name>A0ABQ3WR18_9ACTN</name>
<dbReference type="InterPro" id="IPR023374">
    <property type="entry name" value="AttH-like_dom_sf"/>
</dbReference>
<accession>A0ABQ3WR18</accession>
<comment type="caution">
    <text evidence="3">The sequence shown here is derived from an EMBL/GenBank/DDBJ whole genome shotgun (WGS) entry which is preliminary data.</text>
</comment>
<feature type="domain" description="AttH" evidence="2">
    <location>
        <begin position="82"/>
        <end position="241"/>
    </location>
</feature>
<gene>
    <name evidence="3" type="ORF">Aca07nite_60160</name>
</gene>